<keyword evidence="1" id="KW-0472">Membrane</keyword>
<sequence length="153" mass="17504">MTRSTVHRVKKRKIKEKKRKYPLFIMIMLGIVAGIIGGEIWVNSGRVTSSNNQTRELTRFKLNPGKNILTETELKSRAQKDLAEKLKTRESNIVLVKSEAVTWNDGSLGCPKEGMVYTQVLTEGYRFVFKYNGKEYSYHSNLKVGMPCEDTLN</sequence>
<keyword evidence="1" id="KW-0812">Transmembrane</keyword>
<gene>
    <name evidence="2" type="ORF">UU37_C0001G0042</name>
</gene>
<protein>
    <submittedName>
        <fullName evidence="2">Uncharacterized protein</fullName>
    </submittedName>
</protein>
<dbReference type="Proteomes" id="UP000033908">
    <property type="component" value="Unassembled WGS sequence"/>
</dbReference>
<accession>A0A0G0UIL8</accession>
<feature type="transmembrane region" description="Helical" evidence="1">
    <location>
        <begin position="21"/>
        <end position="42"/>
    </location>
</feature>
<dbReference type="AlphaFoldDB" id="A0A0G0UIL8"/>
<keyword evidence="1" id="KW-1133">Transmembrane helix</keyword>
<reference evidence="2 3" key="1">
    <citation type="journal article" date="2015" name="Nature">
        <title>rRNA introns, odd ribosomes, and small enigmatic genomes across a large radiation of phyla.</title>
        <authorList>
            <person name="Brown C.T."/>
            <person name="Hug L.A."/>
            <person name="Thomas B.C."/>
            <person name="Sharon I."/>
            <person name="Castelle C.J."/>
            <person name="Singh A."/>
            <person name="Wilkins M.J."/>
            <person name="Williams K.H."/>
            <person name="Banfield J.F."/>
        </authorList>
    </citation>
    <scope>NUCLEOTIDE SEQUENCE [LARGE SCALE GENOMIC DNA]</scope>
</reference>
<name>A0A0G0UIL8_9BACT</name>
<organism evidence="2 3">
    <name type="scientific">Candidatus Gottesmanbacteria bacterium GW2011_GWA2_41_12</name>
    <dbReference type="NCBI Taxonomy" id="1618440"/>
    <lineage>
        <taxon>Bacteria</taxon>
        <taxon>Candidatus Gottesmaniibacteriota</taxon>
    </lineage>
</organism>
<evidence type="ECO:0000256" key="1">
    <source>
        <dbReference type="SAM" id="Phobius"/>
    </source>
</evidence>
<evidence type="ECO:0000313" key="3">
    <source>
        <dbReference type="Proteomes" id="UP000033908"/>
    </source>
</evidence>
<dbReference type="EMBL" id="LCAJ01000001">
    <property type="protein sequence ID" value="KKR88623.1"/>
    <property type="molecule type" value="Genomic_DNA"/>
</dbReference>
<evidence type="ECO:0000313" key="2">
    <source>
        <dbReference type="EMBL" id="KKR88623.1"/>
    </source>
</evidence>
<comment type="caution">
    <text evidence="2">The sequence shown here is derived from an EMBL/GenBank/DDBJ whole genome shotgun (WGS) entry which is preliminary data.</text>
</comment>
<proteinExistence type="predicted"/>